<evidence type="ECO:0000259" key="5">
    <source>
        <dbReference type="Pfam" id="PF04577"/>
    </source>
</evidence>
<feature type="region of interest" description="Disordered" evidence="4">
    <location>
        <begin position="654"/>
        <end position="680"/>
    </location>
</feature>
<organism evidence="6 7">
    <name type="scientific">Pythium oligandrum</name>
    <name type="common">Mycoparasitic fungus</name>
    <dbReference type="NCBI Taxonomy" id="41045"/>
    <lineage>
        <taxon>Eukaryota</taxon>
        <taxon>Sar</taxon>
        <taxon>Stramenopiles</taxon>
        <taxon>Oomycota</taxon>
        <taxon>Peronosporomycetes</taxon>
        <taxon>Pythiales</taxon>
        <taxon>Pythiaceae</taxon>
        <taxon>Pythium</taxon>
    </lineage>
</organism>
<dbReference type="AlphaFoldDB" id="A0A8K1CGL3"/>
<dbReference type="EMBL" id="SPLM01000075">
    <property type="protein sequence ID" value="TMW61782.1"/>
    <property type="molecule type" value="Genomic_DNA"/>
</dbReference>
<dbReference type="OrthoDB" id="1892506at2759"/>
<sequence length="680" mass="76194">MQPPRRRVAPARAVQWFAWLVIVLGSLSILQRCYEFTKVSSNDAHLEQQQHDMRLIRGAIRRTGYEEHPLEADTAAKTTVVGQDTPSMAAIEVEATTEPTGEETEAPVTTQATVSPTPSPTENETTTSPTPSKEAKEPIVPIVQLTEGSQTPLVNVTVEPKSTETSPKKMTMKIIKATSTLVKLSPAQLAKQQEQCYNEVDLGLIERIPESTAVVCPVAFDDDANATASPLSDALVQPSSTKRSRITLIKTVDGLRATIFSELALDLRQVRIHRPIKTMAQDGGQHDPRFEFLPSIVYCACDELDPYLKQHKDASYRVWENMFGGFPSADHSSTLCAGPTAETIDTVFPEDDEDTNIVRLTGKTVVIARKDDHNPFFQLSNAMNVWLLLRALEWDPQDVRVVYLDGGYPSPVDMLQERLLSPKQNLVRGNDLMGKRVYFQGDVLLAPYETFGPMMQHLDDAQPCQDSTLFHLFRQQALNALEIISPSENDGEEKEQIVVTIISRRPYQGRKIQRVWRNEAEVVEKLQVHYTSFDGVPIVIQSIDFVDLPLKEQIRIMLESDVVISMHGAGLVNVLWTRPQTLVLEIFPKQRKRWGYRNLCQYLGCEWHDFRGGKDIPTGGQDVNANDKVIPYEEWQAFFDPLFREFAGKLVPTTPVPPEATTSVAPGQDDQEPVLVVPDT</sequence>
<feature type="region of interest" description="Disordered" evidence="4">
    <location>
        <begin position="96"/>
        <end position="137"/>
    </location>
</feature>
<keyword evidence="1" id="KW-0328">Glycosyltransferase</keyword>
<evidence type="ECO:0000256" key="1">
    <source>
        <dbReference type="ARBA" id="ARBA00022676"/>
    </source>
</evidence>
<dbReference type="GO" id="GO:0016757">
    <property type="term" value="F:glycosyltransferase activity"/>
    <property type="evidence" value="ECO:0007669"/>
    <property type="project" value="UniProtKB-KW"/>
</dbReference>
<keyword evidence="2" id="KW-0808">Transferase</keyword>
<keyword evidence="7" id="KW-1185">Reference proteome</keyword>
<feature type="compositionally biased region" description="Low complexity" evidence="4">
    <location>
        <begin position="120"/>
        <end position="132"/>
    </location>
</feature>
<gene>
    <name evidence="6" type="ORF">Poli38472_010845</name>
</gene>
<evidence type="ECO:0000313" key="7">
    <source>
        <dbReference type="Proteomes" id="UP000794436"/>
    </source>
</evidence>
<evidence type="ECO:0000256" key="3">
    <source>
        <dbReference type="ARBA" id="ARBA00023180"/>
    </source>
</evidence>
<evidence type="ECO:0000256" key="2">
    <source>
        <dbReference type="ARBA" id="ARBA00022679"/>
    </source>
</evidence>
<dbReference type="PANTHER" id="PTHR20961">
    <property type="entry name" value="GLYCOSYLTRANSFERASE"/>
    <property type="match status" value="1"/>
</dbReference>
<name>A0A8K1CGL3_PYTOL</name>
<feature type="domain" description="Glycosyltransferase 61 catalytic" evidence="5">
    <location>
        <begin position="492"/>
        <end position="583"/>
    </location>
</feature>
<dbReference type="Proteomes" id="UP000794436">
    <property type="component" value="Unassembled WGS sequence"/>
</dbReference>
<dbReference type="PANTHER" id="PTHR20961:SF124">
    <property type="entry name" value="GLYCOSYLTRANSFERASE"/>
    <property type="match status" value="1"/>
</dbReference>
<proteinExistence type="predicted"/>
<evidence type="ECO:0000256" key="4">
    <source>
        <dbReference type="SAM" id="MobiDB-lite"/>
    </source>
</evidence>
<dbReference type="InterPro" id="IPR049625">
    <property type="entry name" value="Glyco_transf_61_cat"/>
</dbReference>
<comment type="caution">
    <text evidence="6">The sequence shown here is derived from an EMBL/GenBank/DDBJ whole genome shotgun (WGS) entry which is preliminary data.</text>
</comment>
<dbReference type="Pfam" id="PF04577">
    <property type="entry name" value="Glyco_transf_61"/>
    <property type="match status" value="1"/>
</dbReference>
<protein>
    <recommendedName>
        <fullName evidence="5">Glycosyltransferase 61 catalytic domain-containing protein</fullName>
    </recommendedName>
</protein>
<evidence type="ECO:0000313" key="6">
    <source>
        <dbReference type="EMBL" id="TMW61782.1"/>
    </source>
</evidence>
<keyword evidence="3" id="KW-0325">Glycoprotein</keyword>
<reference evidence="6" key="1">
    <citation type="submission" date="2019-03" db="EMBL/GenBank/DDBJ databases">
        <title>Long read genome sequence of the mycoparasitic Pythium oligandrum ATCC 38472 isolated from sugarbeet rhizosphere.</title>
        <authorList>
            <person name="Gaulin E."/>
        </authorList>
    </citation>
    <scope>NUCLEOTIDE SEQUENCE</scope>
    <source>
        <strain evidence="6">ATCC 38472_TT</strain>
    </source>
</reference>
<dbReference type="InterPro" id="IPR007657">
    <property type="entry name" value="Glycosyltransferase_61"/>
</dbReference>
<accession>A0A8K1CGL3</accession>